<organism evidence="2 3">
    <name type="scientific">Didymella heteroderae</name>
    <dbReference type="NCBI Taxonomy" id="1769908"/>
    <lineage>
        <taxon>Eukaryota</taxon>
        <taxon>Fungi</taxon>
        <taxon>Dikarya</taxon>
        <taxon>Ascomycota</taxon>
        <taxon>Pezizomycotina</taxon>
        <taxon>Dothideomycetes</taxon>
        <taxon>Pleosporomycetidae</taxon>
        <taxon>Pleosporales</taxon>
        <taxon>Pleosporineae</taxon>
        <taxon>Didymellaceae</taxon>
        <taxon>Didymella</taxon>
    </lineage>
</organism>
<dbReference type="Proteomes" id="UP000758155">
    <property type="component" value="Unassembled WGS sequence"/>
</dbReference>
<name>A0A9P4WS42_9PLEO</name>
<gene>
    <name evidence="2" type="ORF">E8E12_006996</name>
</gene>
<dbReference type="EMBL" id="SWKV01000022">
    <property type="protein sequence ID" value="KAF3041113.1"/>
    <property type="molecule type" value="Genomic_DNA"/>
</dbReference>
<protein>
    <submittedName>
        <fullName evidence="2">Uncharacterized protein</fullName>
    </submittedName>
</protein>
<dbReference type="OrthoDB" id="3785674at2759"/>
<evidence type="ECO:0000256" key="1">
    <source>
        <dbReference type="SAM" id="MobiDB-lite"/>
    </source>
</evidence>
<reference evidence="2" key="1">
    <citation type="submission" date="2019-04" db="EMBL/GenBank/DDBJ databases">
        <title>Sequencing of skin fungus with MAO and IRED activity.</title>
        <authorList>
            <person name="Marsaioli A.J."/>
            <person name="Bonatto J.M.C."/>
            <person name="Reis Junior O."/>
        </authorList>
    </citation>
    <scope>NUCLEOTIDE SEQUENCE</scope>
    <source>
        <strain evidence="2">28M1</strain>
    </source>
</reference>
<accession>A0A9P4WS42</accession>
<evidence type="ECO:0000313" key="3">
    <source>
        <dbReference type="Proteomes" id="UP000758155"/>
    </source>
</evidence>
<sequence>MPKETETARNSAVRQTATIKQYHPSVLTEEESWSTENVGAAQICTGIGNKIFPSTTSALVVYGPVPILKITRQDIECMANTTPPADTLQQFYVLLLTALITLAQCRMALLENPEKLEHDTPIPSIEPYESRDFATSKVSPQHDRLRSMSGSTVAESMPQAELLSLSAISTVYSLGMDSDQKEVRWAEKRVSEDMDAGTSPKRPKLSDYKQVGSGRVATLMDRFEKFHL</sequence>
<proteinExistence type="predicted"/>
<dbReference type="AlphaFoldDB" id="A0A9P4WS42"/>
<feature type="region of interest" description="Disordered" evidence="1">
    <location>
        <begin position="188"/>
        <end position="211"/>
    </location>
</feature>
<comment type="caution">
    <text evidence="2">The sequence shown here is derived from an EMBL/GenBank/DDBJ whole genome shotgun (WGS) entry which is preliminary data.</text>
</comment>
<keyword evidence="3" id="KW-1185">Reference proteome</keyword>
<evidence type="ECO:0000313" key="2">
    <source>
        <dbReference type="EMBL" id="KAF3041113.1"/>
    </source>
</evidence>